<evidence type="ECO:0000256" key="2">
    <source>
        <dbReference type="ARBA" id="ARBA00022980"/>
    </source>
</evidence>
<dbReference type="PANTHER" id="PTHR41237">
    <property type="entry name" value="37S RIBOSOMAL PROTEIN MRP21, MITOCHONDRIAL"/>
    <property type="match status" value="1"/>
</dbReference>
<dbReference type="Pfam" id="PF01165">
    <property type="entry name" value="Ribosomal_S21"/>
    <property type="match status" value="1"/>
</dbReference>
<gene>
    <name evidence="5" type="ORF">BC938DRAFT_475655</name>
</gene>
<dbReference type="GO" id="GO:0006412">
    <property type="term" value="P:translation"/>
    <property type="evidence" value="ECO:0007669"/>
    <property type="project" value="InterPro"/>
</dbReference>
<dbReference type="GO" id="GO:0005840">
    <property type="term" value="C:ribosome"/>
    <property type="evidence" value="ECO:0007669"/>
    <property type="project" value="UniProtKB-KW"/>
</dbReference>
<evidence type="ECO:0000256" key="4">
    <source>
        <dbReference type="SAM" id="MobiDB-lite"/>
    </source>
</evidence>
<evidence type="ECO:0000256" key="1">
    <source>
        <dbReference type="ARBA" id="ARBA00006640"/>
    </source>
</evidence>
<protein>
    <submittedName>
        <fullName evidence="5">Uncharacterized protein</fullName>
    </submittedName>
</protein>
<dbReference type="AlphaFoldDB" id="A0A433PQS6"/>
<dbReference type="GO" id="GO:1990904">
    <property type="term" value="C:ribonucleoprotein complex"/>
    <property type="evidence" value="ECO:0007669"/>
    <property type="project" value="UniProtKB-KW"/>
</dbReference>
<comment type="caution">
    <text evidence="5">The sequence shown here is derived from an EMBL/GenBank/DDBJ whole genome shotgun (WGS) entry which is preliminary data.</text>
</comment>
<dbReference type="Gene3D" id="1.20.5.1150">
    <property type="entry name" value="Ribosomal protein S8"/>
    <property type="match status" value="1"/>
</dbReference>
<dbReference type="InterPro" id="IPR001911">
    <property type="entry name" value="Ribosomal_bS21"/>
</dbReference>
<accession>A0A433PQS6</accession>
<keyword evidence="6" id="KW-1185">Reference proteome</keyword>
<dbReference type="GO" id="GO:0003735">
    <property type="term" value="F:structural constituent of ribosome"/>
    <property type="evidence" value="ECO:0007669"/>
    <property type="project" value="InterPro"/>
</dbReference>
<evidence type="ECO:0000256" key="3">
    <source>
        <dbReference type="ARBA" id="ARBA00023274"/>
    </source>
</evidence>
<dbReference type="Proteomes" id="UP000274822">
    <property type="component" value="Unassembled WGS sequence"/>
</dbReference>
<dbReference type="InterPro" id="IPR052837">
    <property type="entry name" value="Mitoribosomal_bS21"/>
</dbReference>
<proteinExistence type="inferred from homology"/>
<keyword evidence="3" id="KW-0687">Ribonucleoprotein</keyword>
<evidence type="ECO:0000313" key="6">
    <source>
        <dbReference type="Proteomes" id="UP000274822"/>
    </source>
</evidence>
<feature type="region of interest" description="Disordered" evidence="4">
    <location>
        <begin position="61"/>
        <end position="105"/>
    </location>
</feature>
<dbReference type="NCBIfam" id="TIGR00030">
    <property type="entry name" value="S21p"/>
    <property type="match status" value="1"/>
</dbReference>
<sequence>MALRTALSQTLHLTPPLPRLTHPALRTFITTIPRHADAPTSPPPRGNTFRKPIDMKFLIRPLGAPKPETPKPGGSFSGILDILGEPSGSSRSDSRTSPTASINKPSMAAFKGRSVTVYNNIMPSYSRLRFILNQNNVRKEVRANRYYEKPTVRRRREARERNRKRFAEMVKRKAGLIIQMKNSVELTGWFVHGHLLEVFHIATVVAPADNATLISLGYSVISLWSIVLKRAASVETTFTLLT</sequence>
<feature type="compositionally biased region" description="Low complexity" evidence="4">
    <location>
        <begin position="86"/>
        <end position="101"/>
    </location>
</feature>
<dbReference type="PANTHER" id="PTHR41237:SF1">
    <property type="entry name" value="SMALL RIBOSOMAL SUBUNIT PROTEIN BS21M"/>
    <property type="match status" value="1"/>
</dbReference>
<dbReference type="InterPro" id="IPR038380">
    <property type="entry name" value="Ribosomal_bS21_sf"/>
</dbReference>
<evidence type="ECO:0000313" key="5">
    <source>
        <dbReference type="EMBL" id="RUS19882.1"/>
    </source>
</evidence>
<comment type="similarity">
    <text evidence="1">Belongs to the bacterial ribosomal protein bS21 family.</text>
</comment>
<name>A0A433PQS6_9FUNG</name>
<organism evidence="5 6">
    <name type="scientific">Jimgerdemannia flammicorona</name>
    <dbReference type="NCBI Taxonomy" id="994334"/>
    <lineage>
        <taxon>Eukaryota</taxon>
        <taxon>Fungi</taxon>
        <taxon>Fungi incertae sedis</taxon>
        <taxon>Mucoromycota</taxon>
        <taxon>Mucoromycotina</taxon>
        <taxon>Endogonomycetes</taxon>
        <taxon>Endogonales</taxon>
        <taxon>Endogonaceae</taxon>
        <taxon>Jimgerdemannia</taxon>
    </lineage>
</organism>
<keyword evidence="2" id="KW-0689">Ribosomal protein</keyword>
<dbReference type="EMBL" id="RBNJ01021354">
    <property type="protein sequence ID" value="RUS19882.1"/>
    <property type="molecule type" value="Genomic_DNA"/>
</dbReference>
<reference evidence="5 6" key="1">
    <citation type="journal article" date="2018" name="New Phytol.">
        <title>Phylogenomics of Endogonaceae and evolution of mycorrhizas within Mucoromycota.</title>
        <authorList>
            <person name="Chang Y."/>
            <person name="Desiro A."/>
            <person name="Na H."/>
            <person name="Sandor L."/>
            <person name="Lipzen A."/>
            <person name="Clum A."/>
            <person name="Barry K."/>
            <person name="Grigoriev I.V."/>
            <person name="Martin F.M."/>
            <person name="Stajich J.E."/>
            <person name="Smith M.E."/>
            <person name="Bonito G."/>
            <person name="Spatafora J.W."/>
        </authorList>
    </citation>
    <scope>NUCLEOTIDE SEQUENCE [LARGE SCALE GENOMIC DNA]</scope>
    <source>
        <strain evidence="5 6">AD002</strain>
    </source>
</reference>